<keyword evidence="5" id="KW-0539">Nucleus</keyword>
<dbReference type="Gene3D" id="1.10.20.10">
    <property type="entry name" value="Histone, subunit A"/>
    <property type="match status" value="1"/>
</dbReference>
<dbReference type="EMBL" id="OU503038">
    <property type="protein sequence ID" value="CAI9757712.1"/>
    <property type="molecule type" value="Genomic_DNA"/>
</dbReference>
<organism evidence="7 8">
    <name type="scientific">Fraxinus pennsylvanica</name>
    <dbReference type="NCBI Taxonomy" id="56036"/>
    <lineage>
        <taxon>Eukaryota</taxon>
        <taxon>Viridiplantae</taxon>
        <taxon>Streptophyta</taxon>
        <taxon>Embryophyta</taxon>
        <taxon>Tracheophyta</taxon>
        <taxon>Spermatophyta</taxon>
        <taxon>Magnoliopsida</taxon>
        <taxon>eudicotyledons</taxon>
        <taxon>Gunneridae</taxon>
        <taxon>Pentapetalae</taxon>
        <taxon>asterids</taxon>
        <taxon>lamiids</taxon>
        <taxon>Lamiales</taxon>
        <taxon>Oleaceae</taxon>
        <taxon>Oleeae</taxon>
        <taxon>Fraxinus</taxon>
    </lineage>
</organism>
<evidence type="ECO:0000256" key="2">
    <source>
        <dbReference type="ARBA" id="ARBA00007646"/>
    </source>
</evidence>
<dbReference type="AlphaFoldDB" id="A0AAD1YUU5"/>
<dbReference type="GO" id="GO:0005669">
    <property type="term" value="C:transcription factor TFIID complex"/>
    <property type="evidence" value="ECO:0007669"/>
    <property type="project" value="TreeGrafter"/>
</dbReference>
<dbReference type="GO" id="GO:0000124">
    <property type="term" value="C:SAGA complex"/>
    <property type="evidence" value="ECO:0007669"/>
    <property type="project" value="TreeGrafter"/>
</dbReference>
<dbReference type="SUPFAM" id="SSF47113">
    <property type="entry name" value="Histone-fold"/>
    <property type="match status" value="1"/>
</dbReference>
<evidence type="ECO:0000256" key="3">
    <source>
        <dbReference type="ARBA" id="ARBA00023015"/>
    </source>
</evidence>
<evidence type="ECO:0000313" key="8">
    <source>
        <dbReference type="Proteomes" id="UP000834106"/>
    </source>
</evidence>
<accession>A0AAD1YUU5</accession>
<proteinExistence type="inferred from homology"/>
<keyword evidence="8" id="KW-1185">Reference proteome</keyword>
<evidence type="ECO:0000256" key="6">
    <source>
        <dbReference type="SAM" id="MobiDB-lite"/>
    </source>
</evidence>
<dbReference type="GO" id="GO:0051123">
    <property type="term" value="P:RNA polymerase II preinitiation complex assembly"/>
    <property type="evidence" value="ECO:0007669"/>
    <property type="project" value="TreeGrafter"/>
</dbReference>
<evidence type="ECO:0008006" key="9">
    <source>
        <dbReference type="Google" id="ProtNLM"/>
    </source>
</evidence>
<evidence type="ECO:0000313" key="7">
    <source>
        <dbReference type="EMBL" id="CAI9757712.1"/>
    </source>
</evidence>
<dbReference type="GO" id="GO:0046982">
    <property type="term" value="F:protein heterodimerization activity"/>
    <property type="evidence" value="ECO:0007669"/>
    <property type="project" value="InterPro"/>
</dbReference>
<dbReference type="InterPro" id="IPR003162">
    <property type="entry name" value="TFIID-31"/>
</dbReference>
<evidence type="ECO:0000256" key="1">
    <source>
        <dbReference type="ARBA" id="ARBA00004123"/>
    </source>
</evidence>
<dbReference type="GO" id="GO:0003713">
    <property type="term" value="F:transcription coactivator activity"/>
    <property type="evidence" value="ECO:0007669"/>
    <property type="project" value="TreeGrafter"/>
</dbReference>
<gene>
    <name evidence="7" type="ORF">FPE_LOCUS5142</name>
</gene>
<protein>
    <recommendedName>
        <fullName evidence="9">Transcription factor CBF/NF-Y/archaeal histone domain-containing protein</fullName>
    </recommendedName>
</protein>
<dbReference type="PANTHER" id="PTHR48068">
    <property type="entry name" value="TAF9 RNA POLYMERASE II, TATA BOX-BINDING PROTEIN (TBP)-ASSOCIATED FACTOR"/>
    <property type="match status" value="1"/>
</dbReference>
<name>A0AAD1YUU5_9LAMI</name>
<comment type="subcellular location">
    <subcellularLocation>
        <location evidence="1">Nucleus</location>
    </subcellularLocation>
</comment>
<keyword evidence="3" id="KW-0805">Transcription regulation</keyword>
<dbReference type="GO" id="GO:0016251">
    <property type="term" value="F:RNA polymerase II general transcription initiation factor activity"/>
    <property type="evidence" value="ECO:0007669"/>
    <property type="project" value="TreeGrafter"/>
</dbReference>
<evidence type="ECO:0000256" key="5">
    <source>
        <dbReference type="ARBA" id="ARBA00023242"/>
    </source>
</evidence>
<dbReference type="CDD" id="cd07979">
    <property type="entry name" value="HFD_TAF9"/>
    <property type="match status" value="1"/>
</dbReference>
<dbReference type="PANTHER" id="PTHR48068:SF4">
    <property type="entry name" value="TATA-BOX BINDING PROTEIN ASSOCIATED FACTOR 9"/>
    <property type="match status" value="1"/>
</dbReference>
<comment type="similarity">
    <text evidence="2">Belongs to the TAF9 family.</text>
</comment>
<feature type="region of interest" description="Disordered" evidence="6">
    <location>
        <begin position="182"/>
        <end position="242"/>
    </location>
</feature>
<reference evidence="7" key="1">
    <citation type="submission" date="2023-05" db="EMBL/GenBank/DDBJ databases">
        <authorList>
            <person name="Huff M."/>
        </authorList>
    </citation>
    <scope>NUCLEOTIDE SEQUENCE</scope>
</reference>
<dbReference type="InterPro" id="IPR051431">
    <property type="entry name" value="TFIID_subunit_9"/>
</dbReference>
<evidence type="ECO:0000256" key="4">
    <source>
        <dbReference type="ARBA" id="ARBA00023163"/>
    </source>
</evidence>
<dbReference type="Proteomes" id="UP000834106">
    <property type="component" value="Chromosome 3"/>
</dbReference>
<dbReference type="Pfam" id="PF02291">
    <property type="entry name" value="TFIID-31kDa"/>
    <property type="match status" value="1"/>
</dbReference>
<sequence>MGSGSDHLRWHAYPTSLSSGSLTSGEFIVDIVSTIFYLFVRVILYFQFKNEDVVGTQTVRQLQPSITAARLRRFISASRFQPSIRVGNKCVGDGRGRRRGHTKRCKNAQVYSEHAGKSTIDSDDIKLAIQSKVNFSFSQPPPREVLLELARNRNKIPLPKSIAGPEIPLPPEQDTLISPNYQLAIPKKRSHPIEETEDDDEGIDPTPNPNPNPNPNVSQDRRDIPQGTPQRVSFPLGAKRPR</sequence>
<dbReference type="InterPro" id="IPR009072">
    <property type="entry name" value="Histone-fold"/>
</dbReference>
<keyword evidence="4" id="KW-0804">Transcription</keyword>